<dbReference type="EMBL" id="IACM01028651">
    <property type="protein sequence ID" value="LAB21558.1"/>
    <property type="molecule type" value="Transcribed_RNA"/>
</dbReference>
<feature type="region of interest" description="Disordered" evidence="1">
    <location>
        <begin position="1"/>
        <end position="57"/>
    </location>
</feature>
<name>A0A2D4LKH4_9SAUR</name>
<dbReference type="AlphaFoldDB" id="A0A2D4LKH4"/>
<feature type="compositionally biased region" description="Basic residues" evidence="1">
    <location>
        <begin position="22"/>
        <end position="37"/>
    </location>
</feature>
<sequence length="123" mass="13290">MVAVAAGEEESELSDWSVKAGGRGRARRRGKTRRRRKEPPPQAPGSSGGGGQGIRLSRSSLLNAFRRALGPARLRGCFASTLRPHFVRPFRRAALPAAPLQARLVHRLVPPLRTRPLTSPGNG</sequence>
<organism evidence="2">
    <name type="scientific">Micrurus spixii</name>
    <name type="common">Amazon coral snake</name>
    <dbReference type="NCBI Taxonomy" id="129469"/>
    <lineage>
        <taxon>Eukaryota</taxon>
        <taxon>Metazoa</taxon>
        <taxon>Chordata</taxon>
        <taxon>Craniata</taxon>
        <taxon>Vertebrata</taxon>
        <taxon>Euteleostomi</taxon>
        <taxon>Lepidosauria</taxon>
        <taxon>Squamata</taxon>
        <taxon>Bifurcata</taxon>
        <taxon>Unidentata</taxon>
        <taxon>Episquamata</taxon>
        <taxon>Toxicofera</taxon>
        <taxon>Serpentes</taxon>
        <taxon>Colubroidea</taxon>
        <taxon>Elapidae</taxon>
        <taxon>Elapinae</taxon>
        <taxon>Micrurus</taxon>
    </lineage>
</organism>
<reference evidence="2" key="1">
    <citation type="submission" date="2017-07" db="EMBL/GenBank/DDBJ databases">
        <authorList>
            <person name="Mikheyev A."/>
            <person name="Grau M."/>
        </authorList>
    </citation>
    <scope>NUCLEOTIDE SEQUENCE</scope>
    <source>
        <tissue evidence="2">Venom_gland</tissue>
    </source>
</reference>
<evidence type="ECO:0000313" key="2">
    <source>
        <dbReference type="EMBL" id="LAB21551.1"/>
    </source>
</evidence>
<protein>
    <submittedName>
        <fullName evidence="2">Uncharacterized protein</fullName>
    </submittedName>
</protein>
<reference evidence="2" key="2">
    <citation type="submission" date="2017-11" db="EMBL/GenBank/DDBJ databases">
        <title>Coralsnake Venomics: Analyses of Venom Gland Transcriptomes and Proteomes of Six Brazilian Taxa.</title>
        <authorList>
            <person name="Aird S.D."/>
            <person name="Jorge da Silva N."/>
            <person name="Qiu L."/>
            <person name="Villar-Briones A."/>
            <person name="Aparecida-Saddi V."/>
            <person name="Campos-Telles M.P."/>
            <person name="Grau M."/>
            <person name="Mikheyev A.S."/>
        </authorList>
    </citation>
    <scope>NUCLEOTIDE SEQUENCE</scope>
    <source>
        <tissue evidence="2">Venom_gland</tissue>
    </source>
</reference>
<accession>A0A2D4LKH4</accession>
<dbReference type="EMBL" id="IACM01028649">
    <property type="protein sequence ID" value="LAB21551.1"/>
    <property type="molecule type" value="Transcribed_RNA"/>
</dbReference>
<proteinExistence type="predicted"/>
<evidence type="ECO:0000256" key="1">
    <source>
        <dbReference type="SAM" id="MobiDB-lite"/>
    </source>
</evidence>